<evidence type="ECO:0000313" key="3">
    <source>
        <dbReference type="Proteomes" id="UP000714618"/>
    </source>
</evidence>
<comment type="caution">
    <text evidence="2">The sequence shown here is derived from an EMBL/GenBank/DDBJ whole genome shotgun (WGS) entry which is preliminary data.</text>
</comment>
<keyword evidence="3" id="KW-1185">Reference proteome</keyword>
<evidence type="ECO:0000313" key="2">
    <source>
        <dbReference type="EMBL" id="CAD0096359.1"/>
    </source>
</evidence>
<reference evidence="2" key="1">
    <citation type="submission" date="2020-06" db="EMBL/GenBank/DDBJ databases">
        <authorList>
            <person name="Onetto C."/>
        </authorList>
    </citation>
    <scope>NUCLEOTIDE SEQUENCE</scope>
</reference>
<protein>
    <submittedName>
        <fullName evidence="2">Uncharacterized protein</fullName>
    </submittedName>
</protein>
<organism evidence="2 3">
    <name type="scientific">Aureobasidium mustum</name>
    <dbReference type="NCBI Taxonomy" id="2773714"/>
    <lineage>
        <taxon>Eukaryota</taxon>
        <taxon>Fungi</taxon>
        <taxon>Dikarya</taxon>
        <taxon>Ascomycota</taxon>
        <taxon>Pezizomycotina</taxon>
        <taxon>Dothideomycetes</taxon>
        <taxon>Dothideomycetidae</taxon>
        <taxon>Dothideales</taxon>
        <taxon>Saccotheciaceae</taxon>
        <taxon>Aureobasidium</taxon>
    </lineage>
</organism>
<feature type="region of interest" description="Disordered" evidence="1">
    <location>
        <begin position="46"/>
        <end position="87"/>
    </location>
</feature>
<gene>
    <name evidence="2" type="ORF">AWRI4233_LOCUS5614</name>
</gene>
<name>A0A9N8PIH6_9PEZI</name>
<dbReference type="Proteomes" id="UP000714618">
    <property type="component" value="Unassembled WGS sequence"/>
</dbReference>
<proteinExistence type="predicted"/>
<feature type="compositionally biased region" description="Low complexity" evidence="1">
    <location>
        <begin position="47"/>
        <end position="58"/>
    </location>
</feature>
<dbReference type="AlphaFoldDB" id="A0A9N8PIH6"/>
<evidence type="ECO:0000256" key="1">
    <source>
        <dbReference type="SAM" id="MobiDB-lite"/>
    </source>
</evidence>
<feature type="compositionally biased region" description="Basic residues" evidence="1">
    <location>
        <begin position="1"/>
        <end position="12"/>
    </location>
</feature>
<accession>A0A9N8PIH6</accession>
<sequence length="112" mass="12877">MGKLHNRRRTRLRANERTHHQALAIPPLSAPLMPTQTVLNDDMTFRSQQSGSQQSGSQHLNHHSTYYYSHEQHESRHTQYYGAEEGDESGDLCPLMLQVVLDLFDGVDYEDP</sequence>
<dbReference type="EMBL" id="CAIJEO010000007">
    <property type="protein sequence ID" value="CAD0096359.1"/>
    <property type="molecule type" value="Genomic_DNA"/>
</dbReference>
<feature type="region of interest" description="Disordered" evidence="1">
    <location>
        <begin position="1"/>
        <end position="20"/>
    </location>
</feature>
<dbReference type="OrthoDB" id="4147798at2759"/>